<sequence>MSRSALAVVQTHTWIWRSFQNVDIELASMERWWSPNRHEPFTFECAQRLTRRLESLREPLLNIRAAPFVRMPVLAKLVEHLGWLCDELSDEDSFEEAGGLLLRTRYLATLLLLHRDLAQLMILPSRAQRWNRKMSDLERVEFAQKAERILRDLEDLDRSKRVIRADDGNLAYQTWVSVRYVVRAAQEHPVRTTDAYSCISLTLERFGCPDK</sequence>
<name>A0A0G1XMN8_9BACT</name>
<reference evidence="1 2" key="1">
    <citation type="journal article" date="2015" name="Nature">
        <title>rRNA introns, odd ribosomes, and small enigmatic genomes across a large radiation of phyla.</title>
        <authorList>
            <person name="Brown C.T."/>
            <person name="Hug L.A."/>
            <person name="Thomas B.C."/>
            <person name="Sharon I."/>
            <person name="Castelle C.J."/>
            <person name="Singh A."/>
            <person name="Wilkins M.J."/>
            <person name="Williams K.H."/>
            <person name="Banfield J.F."/>
        </authorList>
    </citation>
    <scope>NUCLEOTIDE SEQUENCE [LARGE SCALE GENOMIC DNA]</scope>
</reference>
<evidence type="ECO:0000313" key="1">
    <source>
        <dbReference type="EMBL" id="KKW32115.1"/>
    </source>
</evidence>
<gene>
    <name evidence="1" type="ORF">UY76_C0040G0005</name>
</gene>
<dbReference type="AlphaFoldDB" id="A0A0G1XMN8"/>
<dbReference type="EMBL" id="LCRH01000040">
    <property type="protein sequence ID" value="KKW32115.1"/>
    <property type="molecule type" value="Genomic_DNA"/>
</dbReference>
<proteinExistence type="predicted"/>
<dbReference type="Proteomes" id="UP000034054">
    <property type="component" value="Unassembled WGS sequence"/>
</dbReference>
<organism evidence="1 2">
    <name type="scientific">Candidatus Uhrbacteria bacterium GW2011_GWA2_52_8d</name>
    <dbReference type="NCBI Taxonomy" id="1618979"/>
    <lineage>
        <taxon>Bacteria</taxon>
        <taxon>Candidatus Uhriibacteriota</taxon>
    </lineage>
</organism>
<protein>
    <submittedName>
        <fullName evidence="1">Uncharacterized protein</fullName>
    </submittedName>
</protein>
<comment type="caution">
    <text evidence="1">The sequence shown here is derived from an EMBL/GenBank/DDBJ whole genome shotgun (WGS) entry which is preliminary data.</text>
</comment>
<evidence type="ECO:0000313" key="2">
    <source>
        <dbReference type="Proteomes" id="UP000034054"/>
    </source>
</evidence>
<accession>A0A0G1XMN8</accession>